<organism evidence="1 2">
    <name type="scientific">Microlunatus aurantiacus</name>
    <dbReference type="NCBI Taxonomy" id="446786"/>
    <lineage>
        <taxon>Bacteria</taxon>
        <taxon>Bacillati</taxon>
        <taxon>Actinomycetota</taxon>
        <taxon>Actinomycetes</taxon>
        <taxon>Propionibacteriales</taxon>
        <taxon>Propionibacteriaceae</taxon>
        <taxon>Microlunatus</taxon>
    </lineage>
</organism>
<proteinExistence type="predicted"/>
<dbReference type="Proteomes" id="UP001500051">
    <property type="component" value="Unassembled WGS sequence"/>
</dbReference>
<comment type="caution">
    <text evidence="1">The sequence shown here is derived from an EMBL/GenBank/DDBJ whole genome shotgun (WGS) entry which is preliminary data.</text>
</comment>
<gene>
    <name evidence="1" type="ORF">GCM10022204_43620</name>
</gene>
<sequence length="77" mass="7647">MPIATSAVKNVATPAVRIRVDLGRGRDGCSALVDGAADEATGSLRRHFAIDTPSVGRSGPGGNPALGCCVGGVNDTL</sequence>
<accession>A0ABP7EH24</accession>
<dbReference type="EMBL" id="BAAAYX010000027">
    <property type="protein sequence ID" value="GAA3718779.1"/>
    <property type="molecule type" value="Genomic_DNA"/>
</dbReference>
<keyword evidence="2" id="KW-1185">Reference proteome</keyword>
<protein>
    <submittedName>
        <fullName evidence="1">Uncharacterized protein</fullName>
    </submittedName>
</protein>
<evidence type="ECO:0000313" key="2">
    <source>
        <dbReference type="Proteomes" id="UP001500051"/>
    </source>
</evidence>
<name>A0ABP7EH24_9ACTN</name>
<evidence type="ECO:0000313" key="1">
    <source>
        <dbReference type="EMBL" id="GAA3718779.1"/>
    </source>
</evidence>
<reference evidence="2" key="1">
    <citation type="journal article" date="2019" name="Int. J. Syst. Evol. Microbiol.">
        <title>The Global Catalogue of Microorganisms (GCM) 10K type strain sequencing project: providing services to taxonomists for standard genome sequencing and annotation.</title>
        <authorList>
            <consortium name="The Broad Institute Genomics Platform"/>
            <consortium name="The Broad Institute Genome Sequencing Center for Infectious Disease"/>
            <person name="Wu L."/>
            <person name="Ma J."/>
        </authorList>
    </citation>
    <scope>NUCLEOTIDE SEQUENCE [LARGE SCALE GENOMIC DNA]</scope>
    <source>
        <strain evidence="2">JCM 16548</strain>
    </source>
</reference>